<dbReference type="RefSeq" id="XP_024576464.1">
    <property type="nucleotide sequence ID" value="XM_024725716.1"/>
</dbReference>
<reference evidence="2" key="1">
    <citation type="submission" date="2014-09" db="EMBL/GenBank/DDBJ databases">
        <authorList>
            <person name="Sharma Rahul"/>
            <person name="Thines Marco"/>
        </authorList>
    </citation>
    <scope>NUCLEOTIDE SEQUENCE [LARGE SCALE GENOMIC DNA]</scope>
</reference>
<dbReference type="Proteomes" id="UP000054928">
    <property type="component" value="Unassembled WGS sequence"/>
</dbReference>
<dbReference type="AlphaFoldDB" id="A0A0P1AHE4"/>
<proteinExistence type="predicted"/>
<evidence type="ECO:0000313" key="2">
    <source>
        <dbReference type="Proteomes" id="UP000054928"/>
    </source>
</evidence>
<keyword evidence="2" id="KW-1185">Reference proteome</keyword>
<accession>A0A0P1AHE4</accession>
<protein>
    <submittedName>
        <fullName evidence="1">Uncharacterized protein</fullName>
    </submittedName>
</protein>
<name>A0A0P1AHE4_PLAHL</name>
<evidence type="ECO:0000313" key="1">
    <source>
        <dbReference type="EMBL" id="CEG40095.1"/>
    </source>
</evidence>
<organism evidence="1 2">
    <name type="scientific">Plasmopara halstedii</name>
    <name type="common">Downy mildew of sunflower</name>
    <dbReference type="NCBI Taxonomy" id="4781"/>
    <lineage>
        <taxon>Eukaryota</taxon>
        <taxon>Sar</taxon>
        <taxon>Stramenopiles</taxon>
        <taxon>Oomycota</taxon>
        <taxon>Peronosporomycetes</taxon>
        <taxon>Peronosporales</taxon>
        <taxon>Peronosporaceae</taxon>
        <taxon>Plasmopara</taxon>
    </lineage>
</organism>
<sequence length="100" mass="11362">MTLLQSGVSSPWCKSELDLVHRDMARSEEGLVSNRIWDLTSPSVSPAVRSLAWLPALEDPVCVVMAQNTKRLLYLAKRKQVLRSIEAHRGRRIPFFRSAM</sequence>
<dbReference type="EMBL" id="CCYD01000468">
    <property type="protein sequence ID" value="CEG40095.1"/>
    <property type="molecule type" value="Genomic_DNA"/>
</dbReference>
<dbReference type="GeneID" id="36405369"/>